<dbReference type="PANTHER" id="PTHR24114:SF2">
    <property type="entry name" value="F-BOX DOMAIN-CONTAINING PROTEIN-RELATED"/>
    <property type="match status" value="1"/>
</dbReference>
<dbReference type="Gene3D" id="3.80.10.10">
    <property type="entry name" value="Ribonuclease Inhibitor"/>
    <property type="match status" value="2"/>
</dbReference>
<dbReference type="OrthoDB" id="106882at2759"/>
<keyword evidence="2" id="KW-1185">Reference proteome</keyword>
<gene>
    <name evidence="1" type="ORF">TrRE_jg11225</name>
</gene>
<evidence type="ECO:0000313" key="1">
    <source>
        <dbReference type="EMBL" id="GMH62076.1"/>
    </source>
</evidence>
<dbReference type="InterPro" id="IPR032675">
    <property type="entry name" value="LRR_dom_sf"/>
</dbReference>
<dbReference type="SUPFAM" id="SSF52047">
    <property type="entry name" value="RNI-like"/>
    <property type="match status" value="1"/>
</dbReference>
<dbReference type="SMART" id="SM00368">
    <property type="entry name" value="LRR_RI"/>
    <property type="match status" value="8"/>
</dbReference>
<organism evidence="1 2">
    <name type="scientific">Triparma retinervis</name>
    <dbReference type="NCBI Taxonomy" id="2557542"/>
    <lineage>
        <taxon>Eukaryota</taxon>
        <taxon>Sar</taxon>
        <taxon>Stramenopiles</taxon>
        <taxon>Ochrophyta</taxon>
        <taxon>Bolidophyceae</taxon>
        <taxon>Parmales</taxon>
        <taxon>Triparmaceae</taxon>
        <taxon>Triparma</taxon>
    </lineage>
</organism>
<dbReference type="PANTHER" id="PTHR24114">
    <property type="entry name" value="LEUCINE RICH REPEAT FAMILY PROTEIN"/>
    <property type="match status" value="1"/>
</dbReference>
<dbReference type="AlphaFoldDB" id="A0A9W6ZYB5"/>
<protein>
    <submittedName>
        <fullName evidence="1">Uncharacterized protein</fullName>
    </submittedName>
</protein>
<reference evidence="1" key="1">
    <citation type="submission" date="2022-07" db="EMBL/GenBank/DDBJ databases">
        <title>Genome analysis of Parmales, a sister group of diatoms, reveals the evolutionary specialization of diatoms from phago-mixotrophs to photoautotrophs.</title>
        <authorList>
            <person name="Ban H."/>
            <person name="Sato S."/>
            <person name="Yoshikawa S."/>
            <person name="Kazumasa Y."/>
            <person name="Nakamura Y."/>
            <person name="Ichinomiya M."/>
            <person name="Saitoh K."/>
            <person name="Sato N."/>
            <person name="Blanc-Mathieu R."/>
            <person name="Endo H."/>
            <person name="Kuwata A."/>
            <person name="Ogata H."/>
        </authorList>
    </citation>
    <scope>NUCLEOTIDE SEQUENCE</scope>
</reference>
<dbReference type="InterPro" id="IPR001611">
    <property type="entry name" value="Leu-rich_rpt"/>
</dbReference>
<accession>A0A9W6ZYB5</accession>
<name>A0A9W6ZYB5_9STRA</name>
<dbReference type="Proteomes" id="UP001165082">
    <property type="component" value="Unassembled WGS sequence"/>
</dbReference>
<sequence>MSLPESTYESAYHSRYIPSIGDLGSIDRVAHEKSLPRPEIFVGSDLTNVIAGQNGVVIKAQRGKDCQIMTDADCGIVVESILKASAEQKFKVSTVSLRNHNIKDEGASQLAMLLKGAKGVGVTDLDLYGNDIGTSGCAALCEALTKNEVLAFLNLSENPIGREGGYAIAEMLELNGSIQRLEVGCCDLSTPNLIAIMSVMRKNELVERLALYNCRNFSRQEDLSMHTTRMLEFNNTLVDLDFSRNGVGDEGARMFSWVLEKKNSTLRHLNLSGNKIGVVGAEALASLLIRRSSLVNLNLSNNKIGDDGAKAFGSALAANKSLRSLNIKSNSLKDGGLVAIALGMQENSTLSELKLWGNEFGQDSCSEFLALVESRFDYFGVSVDFCPFVSGGGYSVAEN</sequence>
<dbReference type="Pfam" id="PF13516">
    <property type="entry name" value="LRR_6"/>
    <property type="match status" value="6"/>
</dbReference>
<comment type="caution">
    <text evidence="1">The sequence shown here is derived from an EMBL/GenBank/DDBJ whole genome shotgun (WGS) entry which is preliminary data.</text>
</comment>
<dbReference type="EMBL" id="BRXZ01001090">
    <property type="protein sequence ID" value="GMH62076.1"/>
    <property type="molecule type" value="Genomic_DNA"/>
</dbReference>
<evidence type="ECO:0000313" key="2">
    <source>
        <dbReference type="Proteomes" id="UP001165082"/>
    </source>
</evidence>
<dbReference type="InterPro" id="IPR052394">
    <property type="entry name" value="LRR-containing"/>
</dbReference>
<proteinExistence type="predicted"/>